<feature type="domain" description="ABC transmembrane type-1" evidence="17">
    <location>
        <begin position="764"/>
        <end position="1050"/>
    </location>
</feature>
<evidence type="ECO:0000256" key="15">
    <source>
        <dbReference type="SAM" id="Phobius"/>
    </source>
</evidence>
<dbReference type="PROSITE" id="PS00211">
    <property type="entry name" value="ABC_TRANSPORTER_1"/>
    <property type="match status" value="2"/>
</dbReference>
<dbReference type="PROSITE" id="PS50929">
    <property type="entry name" value="ABC_TM1F"/>
    <property type="match status" value="2"/>
</dbReference>
<feature type="transmembrane region" description="Helical" evidence="15">
    <location>
        <begin position="250"/>
        <end position="267"/>
    </location>
</feature>
<keyword evidence="8" id="KW-0067">ATP-binding</keyword>
<dbReference type="InterPro" id="IPR036640">
    <property type="entry name" value="ABC1_TM_sf"/>
</dbReference>
<dbReference type="GO" id="GO:0015421">
    <property type="term" value="F:ABC-type oligopeptide transporter activity"/>
    <property type="evidence" value="ECO:0007669"/>
    <property type="project" value="TreeGrafter"/>
</dbReference>
<dbReference type="PROSITE" id="PS50893">
    <property type="entry name" value="ABC_TRANSPORTER_2"/>
    <property type="match status" value="2"/>
</dbReference>
<dbReference type="SMART" id="SM00382">
    <property type="entry name" value="AAA"/>
    <property type="match status" value="2"/>
</dbReference>
<feature type="domain" description="ABC transporter" evidence="16">
    <location>
        <begin position="426"/>
        <end position="662"/>
    </location>
</feature>
<protein>
    <recommendedName>
        <fullName evidence="3">ABC-type xenobiotic transporter</fullName>
        <ecNumber evidence="3">7.6.2.2</ecNumber>
    </recommendedName>
</protein>
<evidence type="ECO:0000256" key="6">
    <source>
        <dbReference type="ARBA" id="ARBA00022737"/>
    </source>
</evidence>
<evidence type="ECO:0000313" key="18">
    <source>
        <dbReference type="EMBL" id="KAK0405944.1"/>
    </source>
</evidence>
<name>A0AA39HID8_9BILA</name>
<feature type="compositionally biased region" description="Polar residues" evidence="14">
    <location>
        <begin position="692"/>
        <end position="724"/>
    </location>
</feature>
<dbReference type="GO" id="GO:0005524">
    <property type="term" value="F:ATP binding"/>
    <property type="evidence" value="ECO:0007669"/>
    <property type="project" value="UniProtKB-KW"/>
</dbReference>
<keyword evidence="10 15" id="KW-1133">Transmembrane helix</keyword>
<dbReference type="CDD" id="cd18578">
    <property type="entry name" value="ABC_6TM_Pgp_ABCB1_D2_like"/>
    <property type="match status" value="1"/>
</dbReference>
<organism evidence="18 19">
    <name type="scientific">Steinernema hermaphroditum</name>
    <dbReference type="NCBI Taxonomy" id="289476"/>
    <lineage>
        <taxon>Eukaryota</taxon>
        <taxon>Metazoa</taxon>
        <taxon>Ecdysozoa</taxon>
        <taxon>Nematoda</taxon>
        <taxon>Chromadorea</taxon>
        <taxon>Rhabditida</taxon>
        <taxon>Tylenchina</taxon>
        <taxon>Panagrolaimomorpha</taxon>
        <taxon>Strongyloidoidea</taxon>
        <taxon>Steinernematidae</taxon>
        <taxon>Steinernema</taxon>
    </lineage>
</organism>
<feature type="transmembrane region" description="Helical" evidence="15">
    <location>
        <begin position="883"/>
        <end position="902"/>
    </location>
</feature>
<feature type="transmembrane region" description="Helical" evidence="15">
    <location>
        <begin position="224"/>
        <end position="244"/>
    </location>
</feature>
<evidence type="ECO:0000256" key="1">
    <source>
        <dbReference type="ARBA" id="ARBA00004141"/>
    </source>
</evidence>
<feature type="region of interest" description="Disordered" evidence="14">
    <location>
        <begin position="688"/>
        <end position="733"/>
    </location>
</feature>
<keyword evidence="5 15" id="KW-0812">Transmembrane</keyword>
<dbReference type="InterPro" id="IPR039421">
    <property type="entry name" value="Type_1_exporter"/>
</dbReference>
<feature type="transmembrane region" description="Helical" evidence="15">
    <location>
        <begin position="365"/>
        <end position="390"/>
    </location>
</feature>
<evidence type="ECO:0000256" key="9">
    <source>
        <dbReference type="ARBA" id="ARBA00022967"/>
    </source>
</evidence>
<feature type="transmembrane region" description="Helical" evidence="15">
    <location>
        <begin position="759"/>
        <end position="783"/>
    </location>
</feature>
<feature type="transmembrane region" description="Helical" evidence="15">
    <location>
        <begin position="76"/>
        <end position="97"/>
    </location>
</feature>
<gene>
    <name evidence="18" type="ORF">QR680_018274</name>
</gene>
<dbReference type="GO" id="GO:0008559">
    <property type="term" value="F:ABC-type xenobiotic transporter activity"/>
    <property type="evidence" value="ECO:0007669"/>
    <property type="project" value="UniProtKB-EC"/>
</dbReference>
<evidence type="ECO:0000256" key="11">
    <source>
        <dbReference type="ARBA" id="ARBA00023136"/>
    </source>
</evidence>
<dbReference type="InterPro" id="IPR027417">
    <property type="entry name" value="P-loop_NTPase"/>
</dbReference>
<dbReference type="EC" id="7.6.2.2" evidence="3"/>
<feature type="transmembrane region" description="Helical" evidence="15">
    <location>
        <begin position="990"/>
        <end position="1010"/>
    </location>
</feature>
<evidence type="ECO:0000256" key="4">
    <source>
        <dbReference type="ARBA" id="ARBA00022448"/>
    </source>
</evidence>
<comment type="subcellular location">
    <subcellularLocation>
        <location evidence="1">Membrane</location>
        <topology evidence="1">Multi-pass membrane protein</topology>
    </subcellularLocation>
</comment>
<comment type="catalytic activity">
    <reaction evidence="13">
        <text>ATP + H2O + xenobioticSide 1 = ADP + phosphate + xenobioticSide 2.</text>
        <dbReference type="EC" id="7.6.2.2"/>
    </reaction>
</comment>
<feature type="domain" description="ABC transmembrane type-1" evidence="17">
    <location>
        <begin position="89"/>
        <end position="391"/>
    </location>
</feature>
<dbReference type="Proteomes" id="UP001175271">
    <property type="component" value="Unassembled WGS sequence"/>
</dbReference>
<dbReference type="SUPFAM" id="SSF90123">
    <property type="entry name" value="ABC transporter transmembrane region"/>
    <property type="match status" value="2"/>
</dbReference>
<proteinExistence type="inferred from homology"/>
<dbReference type="EMBL" id="JAUCMV010000004">
    <property type="protein sequence ID" value="KAK0405944.1"/>
    <property type="molecule type" value="Genomic_DNA"/>
</dbReference>
<keyword evidence="11 15" id="KW-0472">Membrane</keyword>
<dbReference type="GO" id="GO:0090374">
    <property type="term" value="P:oligopeptide export from mitochondrion"/>
    <property type="evidence" value="ECO:0007669"/>
    <property type="project" value="TreeGrafter"/>
</dbReference>
<dbReference type="SUPFAM" id="SSF52540">
    <property type="entry name" value="P-loop containing nucleoside triphosphate hydrolases"/>
    <property type="match status" value="2"/>
</dbReference>
<keyword evidence="7" id="KW-0547">Nucleotide-binding</keyword>
<keyword evidence="9" id="KW-1278">Translocase</keyword>
<dbReference type="InterPro" id="IPR003439">
    <property type="entry name" value="ABC_transporter-like_ATP-bd"/>
</dbReference>
<keyword evidence="6" id="KW-0677">Repeat</keyword>
<evidence type="ECO:0000256" key="7">
    <source>
        <dbReference type="ARBA" id="ARBA00022741"/>
    </source>
</evidence>
<evidence type="ECO:0000259" key="16">
    <source>
        <dbReference type="PROSITE" id="PS50893"/>
    </source>
</evidence>
<sequence length="1324" mass="145845">MGWKPKKKQAVESEPLLGDLGGLESRRSSYGTGLSGSEGRKRRRSNHEAVEFSDAPPVGEKSSKKKRPPKTSIGSLFRFANGIDVALMVLGSVLAIANGLLQPLNTIITGQIVNVLLNSKPSVRSEGGLINATEWLEGRELWEEARPDVYGFFVLGVIILLVSVLQAICWHMVCERQIRRLRNAYLRGVLRQNIAWYDENRSGTLTTQLTDNIDRMKEGMGDKIGVLFQGCAQFFAGFGIAFFYSWKMTLVMLSVIPALVILAIIMAKKTGEASRKEAEGYGVAGAIAEEVLANIRTVIAFNGQKREIKRYEGQLKIARAMGVRKAVITGLSLGVFFFFLFSSFGLSFWFGGNLYLSGELLPGDVFTVFMAVMSGAMALSTVSPCLSLLATSRAVAVPVYNVIDRVPEIDSRSSDGFRGPISSASIAFDNIDFSYPARPDVQVLKQLSLRLEAGQTVALVGPSGSGKSTMFNLIQRFYDPWRGSISIDGIDTREFNVKSLRNLIGVVSQEPVLFNATIEENLRMGNESITEEEMVDACKMSNAHQFISDLPEGYKTVLGDRGVLLSGGQKQRIAIARALTRNPKILLLDEATSALDVESEQLVQTALDKASKGRTTLVIAHRLSTVKNADVIVVMQNGEIVETGRHKELLKKEDGVYRQLVEAQAFKVPEKTSPVTAHERPVFVGFQRQHSDSSNVSTDESEITAMSRSQVNSRQLSRNLSRTAGKQDEQADRLKRELAEEGLRRSSWFHILSTAKKDIGILGVAIFFSIVRGLMMPFFSLAFGQIFQGFELRDPDQMAANSVFTAFIFVALGAIQGTSAFFCLTLYGVGGERLTMRLRVMAFRALLRQDTAYFDDPRHASGRLTTRLATDAPNVRAALDQRMASIVQGVVSIVSGVLLSFFIGWQMALIAVAVYAVLYGVKISLDRYIRKRDRQDIYNAEDAGRIAIESIEAARTIQSLTREDYQFAKFHDSMKKTYHGQTLKAIMQSFVYGTATSMGLFASSLAYGYGIYLISVGAMTPYAVYEIVTALNMSTMGIMSMATYWPEIMKARLAAGLIFSMINSKPKIDVEDETGLRNKLFGDVALRDVHFVYPSRPERQVLQGIHLGTQAGKSLAIVGPSGCGKSTIVSLIARLYDPRDGRVEFDAFDAKTMHVKTLRSQMATVSQEPVLFDTTIRENIAYGCDAVGMERIQQAARQANIHDAIMALPQAYDTRVGEQGSQLSGGQKQRIAIARAIVRDPRILLLDEATSALDSESERVVQAALDKAATGRTCIAIAHRLSSIQNYDTIVVIKHGRVMESGTHEELLEAKGIYYSMVKKQKIL</sequence>
<evidence type="ECO:0000256" key="13">
    <source>
        <dbReference type="ARBA" id="ARBA00034018"/>
    </source>
</evidence>
<feature type="transmembrane region" description="Helical" evidence="15">
    <location>
        <begin position="326"/>
        <end position="350"/>
    </location>
</feature>
<dbReference type="InterPro" id="IPR011527">
    <property type="entry name" value="ABC1_TM_dom"/>
</dbReference>
<dbReference type="InterPro" id="IPR017871">
    <property type="entry name" value="ABC_transporter-like_CS"/>
</dbReference>
<dbReference type="InterPro" id="IPR003593">
    <property type="entry name" value="AAA+_ATPase"/>
</dbReference>
<feature type="transmembrane region" description="Helical" evidence="15">
    <location>
        <begin position="803"/>
        <end position="829"/>
    </location>
</feature>
<evidence type="ECO:0000256" key="10">
    <source>
        <dbReference type="ARBA" id="ARBA00022989"/>
    </source>
</evidence>
<keyword evidence="4" id="KW-0813">Transport</keyword>
<dbReference type="GO" id="GO:0005743">
    <property type="term" value="C:mitochondrial inner membrane"/>
    <property type="evidence" value="ECO:0007669"/>
    <property type="project" value="TreeGrafter"/>
</dbReference>
<dbReference type="Gene3D" id="1.20.1560.10">
    <property type="entry name" value="ABC transporter type 1, transmembrane domain"/>
    <property type="match status" value="2"/>
</dbReference>
<evidence type="ECO:0000256" key="3">
    <source>
        <dbReference type="ARBA" id="ARBA00012191"/>
    </source>
</evidence>
<evidence type="ECO:0000256" key="8">
    <source>
        <dbReference type="ARBA" id="ARBA00022840"/>
    </source>
</evidence>
<feature type="transmembrane region" description="Helical" evidence="15">
    <location>
        <begin position="149"/>
        <end position="173"/>
    </location>
</feature>
<evidence type="ECO:0000256" key="12">
    <source>
        <dbReference type="ARBA" id="ARBA00023180"/>
    </source>
</evidence>
<comment type="caution">
    <text evidence="18">The sequence shown here is derived from an EMBL/GenBank/DDBJ whole genome shotgun (WGS) entry which is preliminary data.</text>
</comment>
<evidence type="ECO:0000256" key="2">
    <source>
        <dbReference type="ARBA" id="ARBA00007577"/>
    </source>
</evidence>
<evidence type="ECO:0000313" key="19">
    <source>
        <dbReference type="Proteomes" id="UP001175271"/>
    </source>
</evidence>
<dbReference type="CDD" id="cd18577">
    <property type="entry name" value="ABC_6TM_Pgp_ABCB1_D1_like"/>
    <property type="match status" value="1"/>
</dbReference>
<dbReference type="Gene3D" id="3.40.50.300">
    <property type="entry name" value="P-loop containing nucleotide triphosphate hydrolases"/>
    <property type="match status" value="2"/>
</dbReference>
<dbReference type="FunFam" id="3.40.50.300:FF:000916">
    <property type="entry name" value="ABC transporter B family member 9"/>
    <property type="match status" value="1"/>
</dbReference>
<dbReference type="CDD" id="cd03249">
    <property type="entry name" value="ABC_MTABC3_MDL1_MDL2"/>
    <property type="match status" value="2"/>
</dbReference>
<feature type="region of interest" description="Disordered" evidence="14">
    <location>
        <begin position="1"/>
        <end position="69"/>
    </location>
</feature>
<comment type="similarity">
    <text evidence="2">Belongs to the ABC transporter superfamily. ABCB family. Multidrug resistance exporter (TC 3.A.1.201) subfamily.</text>
</comment>
<feature type="transmembrane region" description="Helical" evidence="15">
    <location>
        <begin position="908"/>
        <end position="925"/>
    </location>
</feature>
<dbReference type="Pfam" id="PF00005">
    <property type="entry name" value="ABC_tran"/>
    <property type="match status" value="2"/>
</dbReference>
<keyword evidence="19" id="KW-1185">Reference proteome</keyword>
<dbReference type="FunFam" id="3.40.50.300:FF:000479">
    <property type="entry name" value="Multidrug resistance protein 1A"/>
    <property type="match status" value="1"/>
</dbReference>
<evidence type="ECO:0000256" key="5">
    <source>
        <dbReference type="ARBA" id="ARBA00022692"/>
    </source>
</evidence>
<evidence type="ECO:0000256" key="14">
    <source>
        <dbReference type="SAM" id="MobiDB-lite"/>
    </source>
</evidence>
<feature type="transmembrane region" description="Helical" evidence="15">
    <location>
        <begin position="1022"/>
        <end position="1045"/>
    </location>
</feature>
<keyword evidence="12" id="KW-0325">Glycoprotein</keyword>
<accession>A0AA39HID8</accession>
<dbReference type="Pfam" id="PF00664">
    <property type="entry name" value="ABC_membrane"/>
    <property type="match status" value="2"/>
</dbReference>
<dbReference type="PANTHER" id="PTHR43394">
    <property type="entry name" value="ATP-DEPENDENT PERMEASE MDL1, MITOCHONDRIAL"/>
    <property type="match status" value="1"/>
</dbReference>
<reference evidence="18" key="1">
    <citation type="submission" date="2023-06" db="EMBL/GenBank/DDBJ databases">
        <title>Genomic analysis of the entomopathogenic nematode Steinernema hermaphroditum.</title>
        <authorList>
            <person name="Schwarz E.M."/>
            <person name="Heppert J.K."/>
            <person name="Baniya A."/>
            <person name="Schwartz H.T."/>
            <person name="Tan C.-H."/>
            <person name="Antoshechkin I."/>
            <person name="Sternberg P.W."/>
            <person name="Goodrich-Blair H."/>
            <person name="Dillman A.R."/>
        </authorList>
    </citation>
    <scope>NUCLEOTIDE SEQUENCE</scope>
    <source>
        <strain evidence="18">PS9179</strain>
        <tissue evidence="18">Whole animal</tissue>
    </source>
</reference>
<dbReference type="FunFam" id="1.20.1560.10:FF:000018">
    <property type="entry name" value="ATP-binding cassette subfamily B member 11"/>
    <property type="match status" value="1"/>
</dbReference>
<evidence type="ECO:0000259" key="17">
    <source>
        <dbReference type="PROSITE" id="PS50929"/>
    </source>
</evidence>
<dbReference type="PANTHER" id="PTHR43394:SF27">
    <property type="entry name" value="ATP-DEPENDENT TRANSLOCASE ABCB1-LIKE"/>
    <property type="match status" value="1"/>
</dbReference>
<dbReference type="GO" id="GO:0016887">
    <property type="term" value="F:ATP hydrolysis activity"/>
    <property type="evidence" value="ECO:0007669"/>
    <property type="project" value="InterPro"/>
</dbReference>
<feature type="domain" description="ABC transporter" evidence="16">
    <location>
        <begin position="1084"/>
        <end position="1320"/>
    </location>
</feature>